<gene>
    <name evidence="1" type="ORF">MTR67_027476</name>
</gene>
<keyword evidence="2" id="KW-1185">Reference proteome</keyword>
<dbReference type="EMBL" id="CP133617">
    <property type="protein sequence ID" value="WMV34091.1"/>
    <property type="molecule type" value="Genomic_DNA"/>
</dbReference>
<dbReference type="Proteomes" id="UP001234989">
    <property type="component" value="Chromosome 6"/>
</dbReference>
<sequence>MSISVSSSATYYFKNCSRQRPSTSLFFFLLQSSDLLHDLSRYVFRTSSSSSFLFLSSSVLCFTISAEGFNAKVRDWWESFNYTGRPDYVLMAKLKALKGKLKEWRKPIQGNLKMQKANVLKQLADLEEIQEQRSLEEREITSRLALTMELVDIAKHEEIT</sequence>
<evidence type="ECO:0000313" key="1">
    <source>
        <dbReference type="EMBL" id="WMV34091.1"/>
    </source>
</evidence>
<name>A0AAF0R984_SOLVR</name>
<protein>
    <submittedName>
        <fullName evidence="1">Uncharacterized protein</fullName>
    </submittedName>
</protein>
<organism evidence="1 2">
    <name type="scientific">Solanum verrucosum</name>
    <dbReference type="NCBI Taxonomy" id="315347"/>
    <lineage>
        <taxon>Eukaryota</taxon>
        <taxon>Viridiplantae</taxon>
        <taxon>Streptophyta</taxon>
        <taxon>Embryophyta</taxon>
        <taxon>Tracheophyta</taxon>
        <taxon>Spermatophyta</taxon>
        <taxon>Magnoliopsida</taxon>
        <taxon>eudicotyledons</taxon>
        <taxon>Gunneridae</taxon>
        <taxon>Pentapetalae</taxon>
        <taxon>asterids</taxon>
        <taxon>lamiids</taxon>
        <taxon>Solanales</taxon>
        <taxon>Solanaceae</taxon>
        <taxon>Solanoideae</taxon>
        <taxon>Solaneae</taxon>
        <taxon>Solanum</taxon>
    </lineage>
</organism>
<dbReference type="AlphaFoldDB" id="A0AAF0R984"/>
<accession>A0AAF0R984</accession>
<evidence type="ECO:0000313" key="2">
    <source>
        <dbReference type="Proteomes" id="UP001234989"/>
    </source>
</evidence>
<reference evidence="1" key="1">
    <citation type="submission" date="2023-08" db="EMBL/GenBank/DDBJ databases">
        <title>A de novo genome assembly of Solanum verrucosum Schlechtendal, a Mexican diploid species geographically isolated from the other diploid A-genome species in potato relatives.</title>
        <authorList>
            <person name="Hosaka K."/>
        </authorList>
    </citation>
    <scope>NUCLEOTIDE SEQUENCE</scope>
    <source>
        <tissue evidence="1">Young leaves</tissue>
    </source>
</reference>
<proteinExistence type="predicted"/>